<dbReference type="InterPro" id="IPR039614">
    <property type="entry name" value="PMI1-like"/>
</dbReference>
<sequence length="1049" mass="115777">MSQKTESKEDYSVGNSNSGQLLRDIEEISKALYLHKSPPNVLLSPSDGRSKSAGKTRLSDSNPRFVREDLLHKDKKSSSVWNWKRPLKALSHMGNRKFSCCFYLHVHSVEGLPVSFNNLSVCVHWKRKGEVLQTRSSKVVEGVAEFDETLMHRCSVYGSRNGANHSVKYEEKLSLIYVSLSGAPGLDIGNHWVDLTRLLPLTFEELEGGKSYGKWTTSFNLSGKARGANLNVSLGFSVMQHKLVSVRDNPNVPELTNTRPRGSSSFDGGATMLRRVGSVPCNVTPRPAFSSQSLDLKICREVLLNGGLELSKSINFLCQTFDETRLSSVTESDCEHVPPLGPKTDIDFPFAKGIEECEDDDTEFTIVEVGTEMSEKEELQSDQVPGHANNESAVEIIYLDEIINDYDMNLEEKTMVIPKEVHDSYVDQVVVDDSKHEQDSICIKGSAMGEVESATHIQLISERVDLDPPFSSGEFLEERNHKELRSTYKASKTGKKSLSLDDVTESVSSDFLSILGMDCSMSSDSDAESPRERLLREFENEALGSGNLFFGFDWKEEQPEIGSCVSPGSDSGDCYENSDLLLIIEAAEEEHKKESELLRRRKAKILEGLETEALMREWGLNEKDFRNSPCTFSGGFGSPIELPLEEPLLPPLGEDFGSYVRLKGGGILQSMNPSLFRNAKNGGNLVIQISNPVVIPAIMGYDVIEIMQHLTLVGDTLHEWVNKLMPLEDITGKTIQQVAWEAAAAAPNIVGFEQILYGGRQDEGCPSSWSCNNLSSSELGGSDMGSDYVSLEYLAPLAMKKIEAFSLEGLRIQARMSGGDAPSSIYPESGGLQLCGFGDHVDDAKGLLALSLSLDEWLRLDATIINDEDHSRDRMLKILAAHHAKYTDLIDGNLTQDTNCSDLSGRKCGLLGDNLTIALMVQLRDPFRNYEPVGVPMLALIQVERALANLKPKVSSVPLNDSKENVLDEPVFEEYGDKIKGETNEGDEGWNPQFKIIDVHLSGVDTTPGKRLLWGTTTQLQSGSRWLLGTGMGKTTSFPLSNSKALLTR</sequence>
<keyword evidence="4" id="KW-1185">Reference proteome</keyword>
<name>A0A498HQI9_MALDO</name>
<accession>A0A498HQI9</accession>
<dbReference type="InterPro" id="IPR048972">
    <property type="entry name" value="PMI1_PMIR1-2_C"/>
</dbReference>
<evidence type="ECO:0000259" key="2">
    <source>
        <dbReference type="PROSITE" id="PS51840"/>
    </source>
</evidence>
<organism evidence="3 4">
    <name type="scientific">Malus domestica</name>
    <name type="common">Apple</name>
    <name type="synonym">Pyrus malus</name>
    <dbReference type="NCBI Taxonomy" id="3750"/>
    <lineage>
        <taxon>Eukaryota</taxon>
        <taxon>Viridiplantae</taxon>
        <taxon>Streptophyta</taxon>
        <taxon>Embryophyta</taxon>
        <taxon>Tracheophyta</taxon>
        <taxon>Spermatophyta</taxon>
        <taxon>Magnoliopsida</taxon>
        <taxon>eudicotyledons</taxon>
        <taxon>Gunneridae</taxon>
        <taxon>Pentapetalae</taxon>
        <taxon>rosids</taxon>
        <taxon>fabids</taxon>
        <taxon>Rosales</taxon>
        <taxon>Rosaceae</taxon>
        <taxon>Amygdaloideae</taxon>
        <taxon>Maleae</taxon>
        <taxon>Malus</taxon>
    </lineage>
</organism>
<comment type="caution">
    <text evidence="3">The sequence shown here is derived from an EMBL/GenBank/DDBJ whole genome shotgun (WGS) entry which is preliminary data.</text>
</comment>
<protein>
    <recommendedName>
        <fullName evidence="2">C2 NT-type domain-containing protein</fullName>
    </recommendedName>
</protein>
<dbReference type="PANTHER" id="PTHR33414">
    <property type="entry name" value="PROTEIN PLASTID MOVEMENT IMPAIRED 1-RELATED 1"/>
    <property type="match status" value="1"/>
</dbReference>
<dbReference type="PANTHER" id="PTHR33414:SF10">
    <property type="entry name" value="PROTEIN PLASTID MOVEMENT IMPAIRED 1-RELATED 2"/>
    <property type="match status" value="1"/>
</dbReference>
<dbReference type="InterPro" id="IPR019448">
    <property type="entry name" value="NT-C2"/>
</dbReference>
<evidence type="ECO:0000313" key="4">
    <source>
        <dbReference type="Proteomes" id="UP000290289"/>
    </source>
</evidence>
<evidence type="ECO:0000313" key="3">
    <source>
        <dbReference type="EMBL" id="RXH72990.1"/>
    </source>
</evidence>
<feature type="region of interest" description="Disordered" evidence="1">
    <location>
        <begin position="38"/>
        <end position="60"/>
    </location>
</feature>
<proteinExistence type="predicted"/>
<evidence type="ECO:0000256" key="1">
    <source>
        <dbReference type="SAM" id="MobiDB-lite"/>
    </source>
</evidence>
<dbReference type="EMBL" id="RDQH01000341">
    <property type="protein sequence ID" value="RXH72990.1"/>
    <property type="molecule type" value="Genomic_DNA"/>
</dbReference>
<dbReference type="Pfam" id="PF21745">
    <property type="entry name" value="PMI1_PMIR1-2_C"/>
    <property type="match status" value="1"/>
</dbReference>
<dbReference type="Proteomes" id="UP000290289">
    <property type="component" value="Chromosome 15"/>
</dbReference>
<dbReference type="PROSITE" id="PS51840">
    <property type="entry name" value="C2_NT"/>
    <property type="match status" value="1"/>
</dbReference>
<reference evidence="3 4" key="1">
    <citation type="submission" date="2018-10" db="EMBL/GenBank/DDBJ databases">
        <title>A high-quality apple genome assembly.</title>
        <authorList>
            <person name="Hu J."/>
        </authorList>
    </citation>
    <scope>NUCLEOTIDE SEQUENCE [LARGE SCALE GENOMIC DNA]</scope>
    <source>
        <strain evidence="4">cv. HFTH1</strain>
        <tissue evidence="3">Young leaf</tissue>
    </source>
</reference>
<dbReference type="Pfam" id="PF10358">
    <property type="entry name" value="NT-C2"/>
    <property type="match status" value="1"/>
</dbReference>
<dbReference type="AlphaFoldDB" id="A0A498HQI9"/>
<gene>
    <name evidence="3" type="ORF">DVH24_012674</name>
</gene>
<feature type="domain" description="C2 NT-type" evidence="2">
    <location>
        <begin position="90"/>
        <end position="238"/>
    </location>
</feature>